<dbReference type="Gene3D" id="3.90.550.10">
    <property type="entry name" value="Spore Coat Polysaccharide Biosynthesis Protein SpsA, Chain A"/>
    <property type="match status" value="1"/>
</dbReference>
<evidence type="ECO:0000313" key="3">
    <source>
        <dbReference type="Proteomes" id="UP000285301"/>
    </source>
</evidence>
<gene>
    <name evidence="1" type="ORF">B4U79_01050</name>
    <name evidence="2" type="ORF">B4U79_01992</name>
</gene>
<dbReference type="STRING" id="1965070.A0A3S3NVQ9"/>
<name>A0A3S3NVQ9_9ACAR</name>
<keyword evidence="3" id="KW-1185">Reference proteome</keyword>
<dbReference type="Proteomes" id="UP000285301">
    <property type="component" value="Unassembled WGS sequence"/>
</dbReference>
<dbReference type="GO" id="GO:0005789">
    <property type="term" value="C:endoplasmic reticulum membrane"/>
    <property type="evidence" value="ECO:0007669"/>
    <property type="project" value="TreeGrafter"/>
</dbReference>
<dbReference type="PANTHER" id="PTHR46612">
    <property type="entry name" value="XYLOSIDE XYLOSYLTRANSFERASE 1"/>
    <property type="match status" value="1"/>
</dbReference>
<accession>A0A3S3NVQ9</accession>
<evidence type="ECO:0000313" key="2">
    <source>
        <dbReference type="EMBL" id="RWS06969.1"/>
    </source>
</evidence>
<reference evidence="1 3" key="1">
    <citation type="journal article" date="2018" name="Gigascience">
        <title>Genomes of trombidid mites reveal novel predicted allergens and laterally-transferred genes associated with secondary metabolism.</title>
        <authorList>
            <person name="Dong X."/>
            <person name="Chaisiri K."/>
            <person name="Xia D."/>
            <person name="Armstrong S.D."/>
            <person name="Fang Y."/>
            <person name="Donnelly M.J."/>
            <person name="Kadowaki T."/>
            <person name="McGarry J.W."/>
            <person name="Darby A.C."/>
            <person name="Makepeace B.L."/>
        </authorList>
    </citation>
    <scope>NUCLEOTIDE SEQUENCE [LARGE SCALE GENOMIC DNA]</scope>
    <source>
        <strain evidence="1">UoL-WK</strain>
    </source>
</reference>
<comment type="caution">
    <text evidence="1">The sequence shown here is derived from an EMBL/GenBank/DDBJ whole genome shotgun (WGS) entry which is preliminary data.</text>
</comment>
<reference evidence="1" key="2">
    <citation type="submission" date="2018-11" db="EMBL/GenBank/DDBJ databases">
        <title>Trombidioid mite genomics.</title>
        <authorList>
            <person name="Dong X."/>
        </authorList>
    </citation>
    <scope>NUCLEOTIDE SEQUENCE</scope>
    <source>
        <strain evidence="1">UoL-WK</strain>
    </source>
</reference>
<dbReference type="InterPro" id="IPR029044">
    <property type="entry name" value="Nucleotide-diphossugar_trans"/>
</dbReference>
<protein>
    <submittedName>
        <fullName evidence="1">Xyloside xylosyltransferase 1-like protein</fullName>
    </submittedName>
</protein>
<evidence type="ECO:0000313" key="1">
    <source>
        <dbReference type="EMBL" id="RWS06962.1"/>
    </source>
</evidence>
<dbReference type="InterPro" id="IPR002495">
    <property type="entry name" value="Glyco_trans_8"/>
</dbReference>
<dbReference type="GO" id="GO:0016266">
    <property type="term" value="P:protein O-linked glycosylation via N-acetyl-galactosamine"/>
    <property type="evidence" value="ECO:0007669"/>
    <property type="project" value="TreeGrafter"/>
</dbReference>
<keyword evidence="1" id="KW-0808">Transferase</keyword>
<dbReference type="AlphaFoldDB" id="A0A3S3NVQ9"/>
<dbReference type="EMBL" id="NCKU01003762">
    <property type="protein sequence ID" value="RWS06969.1"/>
    <property type="molecule type" value="Genomic_DNA"/>
</dbReference>
<dbReference type="GO" id="GO:0140560">
    <property type="term" value="F:xylosyl alpha-1,3-xylosyltransferase activity"/>
    <property type="evidence" value="ECO:0007669"/>
    <property type="project" value="TreeGrafter"/>
</dbReference>
<dbReference type="Pfam" id="PF01501">
    <property type="entry name" value="Glyco_transf_8"/>
    <property type="match status" value="1"/>
</dbReference>
<dbReference type="EMBL" id="NCKU01003764">
    <property type="protein sequence ID" value="RWS06962.1"/>
    <property type="molecule type" value="Genomic_DNA"/>
</dbReference>
<dbReference type="OrthoDB" id="411524at2759"/>
<sequence length="244" mass="28596">MSSFSLKTCVNSICDRLKPRTSVRFHIHNIDDIIAYIKHLLPNLQTNFGSSLNPLFFVSLILHRYFVNIERLIVIDVDIKVKTSLQELESKFDEFSNSAMIGIANEQQPIYRHLLYKYRSQRNRTEFGNPHPYGLPGLNSGVLLLHLQRMRDSSVYNSMLNPLSIASLANQYYFHGHLGDQDFYTLLSFNEPTLFYNLNCTWNRQLCKWWKYHGYFKQFDEYHKCDGKINLYHGNCNSVIPANV</sequence>
<dbReference type="InterPro" id="IPR042465">
    <property type="entry name" value="XXLT1"/>
</dbReference>
<dbReference type="PANTHER" id="PTHR46612:SF1">
    <property type="entry name" value="XYLOSIDE XYLOSYLTRANSFERASE 1"/>
    <property type="match status" value="1"/>
</dbReference>
<dbReference type="SUPFAM" id="SSF53448">
    <property type="entry name" value="Nucleotide-diphospho-sugar transferases"/>
    <property type="match status" value="1"/>
</dbReference>
<proteinExistence type="predicted"/>
<organism evidence="1 3">
    <name type="scientific">Dinothrombium tinctorium</name>
    <dbReference type="NCBI Taxonomy" id="1965070"/>
    <lineage>
        <taxon>Eukaryota</taxon>
        <taxon>Metazoa</taxon>
        <taxon>Ecdysozoa</taxon>
        <taxon>Arthropoda</taxon>
        <taxon>Chelicerata</taxon>
        <taxon>Arachnida</taxon>
        <taxon>Acari</taxon>
        <taxon>Acariformes</taxon>
        <taxon>Trombidiformes</taxon>
        <taxon>Prostigmata</taxon>
        <taxon>Anystina</taxon>
        <taxon>Parasitengona</taxon>
        <taxon>Trombidioidea</taxon>
        <taxon>Trombidiidae</taxon>
        <taxon>Dinothrombium</taxon>
    </lineage>
</organism>